<dbReference type="PANTHER" id="PTHR14577">
    <property type="entry name" value="NUCLEOLAR PROTEIN 12"/>
    <property type="match status" value="1"/>
</dbReference>
<evidence type="ECO:0000256" key="6">
    <source>
        <dbReference type="SAM" id="MobiDB-lite"/>
    </source>
</evidence>
<dbReference type="GO" id="GO:0005730">
    <property type="term" value="C:nucleolus"/>
    <property type="evidence" value="ECO:0007669"/>
    <property type="project" value="UniProtKB-SubCell"/>
</dbReference>
<dbReference type="EMBL" id="CP059668">
    <property type="protein sequence ID" value="QRW23839.1"/>
    <property type="molecule type" value="Genomic_DNA"/>
</dbReference>
<feature type="region of interest" description="Disordered" evidence="6">
    <location>
        <begin position="164"/>
        <end position="256"/>
    </location>
</feature>
<dbReference type="GeneID" id="67032442"/>
<evidence type="ECO:0000256" key="3">
    <source>
        <dbReference type="ARBA" id="ARBA00023054"/>
    </source>
</evidence>
<dbReference type="KEGG" id="rsx:RhiXN_10163"/>
<keyword evidence="4" id="KW-0539">Nucleus</keyword>
<proteinExistence type="inferred from homology"/>
<organism evidence="7 8">
    <name type="scientific">Rhizoctonia solani</name>
    <dbReference type="NCBI Taxonomy" id="456999"/>
    <lineage>
        <taxon>Eukaryota</taxon>
        <taxon>Fungi</taxon>
        <taxon>Dikarya</taxon>
        <taxon>Basidiomycota</taxon>
        <taxon>Agaricomycotina</taxon>
        <taxon>Agaricomycetes</taxon>
        <taxon>Cantharellales</taxon>
        <taxon>Ceratobasidiaceae</taxon>
        <taxon>Rhizoctonia</taxon>
    </lineage>
</organism>
<comment type="subcellular location">
    <subcellularLocation>
        <location evidence="1">Nucleus</location>
        <location evidence="1">Nucleolus</location>
    </subcellularLocation>
</comment>
<evidence type="ECO:0000256" key="5">
    <source>
        <dbReference type="SAM" id="Coils"/>
    </source>
</evidence>
<dbReference type="PANTHER" id="PTHR14577:SF0">
    <property type="entry name" value="NUCLEOLAR PROTEIN 12"/>
    <property type="match status" value="1"/>
</dbReference>
<dbReference type="RefSeq" id="XP_043184076.1">
    <property type="nucleotide sequence ID" value="XM_043329979.1"/>
</dbReference>
<reference evidence="7" key="1">
    <citation type="submission" date="2020-05" db="EMBL/GenBank/DDBJ databases">
        <title>Evolutionary and genomic comparisons of hybrid uninucleate and nonhybrid Rhizoctonia fungi.</title>
        <authorList>
            <person name="Li C."/>
            <person name="Chen X."/>
        </authorList>
    </citation>
    <scope>NUCLEOTIDE SEQUENCE</scope>
    <source>
        <strain evidence="7">AG-1 IA</strain>
    </source>
</reference>
<protein>
    <submittedName>
        <fullName evidence="7">Nucleolar protein 12, 25 kDa protein</fullName>
    </submittedName>
</protein>
<dbReference type="Proteomes" id="UP000650533">
    <property type="component" value="Chromosome 11"/>
</dbReference>
<feature type="compositionally biased region" description="Low complexity" evidence="6">
    <location>
        <begin position="224"/>
        <end position="233"/>
    </location>
</feature>
<name>A0A8H8P1K0_9AGAM</name>
<accession>A0A8H8P1K0</accession>
<evidence type="ECO:0000313" key="7">
    <source>
        <dbReference type="EMBL" id="QRW23839.1"/>
    </source>
</evidence>
<evidence type="ECO:0000256" key="2">
    <source>
        <dbReference type="ARBA" id="ARBA00007175"/>
    </source>
</evidence>
<feature type="coiled-coil region" evidence="5">
    <location>
        <begin position="85"/>
        <end position="118"/>
    </location>
</feature>
<comment type="similarity">
    <text evidence="2">Belongs to the RRP17 family.</text>
</comment>
<evidence type="ECO:0000256" key="1">
    <source>
        <dbReference type="ARBA" id="ARBA00004604"/>
    </source>
</evidence>
<keyword evidence="3 5" id="KW-0175">Coiled coil</keyword>
<dbReference type="InterPro" id="IPR019186">
    <property type="entry name" value="Nucleolar_protein_12"/>
</dbReference>
<evidence type="ECO:0000313" key="8">
    <source>
        <dbReference type="Proteomes" id="UP000650533"/>
    </source>
</evidence>
<sequence length="256" mass="29175">MAPSNAALLTRQSVAWAHKKRARQGQVKEIVFDEEARRLATFLLYHSSLALSHLPLIHSSGLVLTGQNGKIREYLTGFRKRNAERKKAAKAKATEREKQEHLEERRQMRKELKERAQTNFEAVEKAYGGAALEFVGISSVQPEEHEEEYSDEEQLATVAVIEDFDPTTDMLGPQKTRPEAEDGEQLEGQRQTKRLKPTAQKPNSEKKSKPKPKPSKIRYETKAAARAAHVKALAQRRKAKDKRVTERKSKSKSRRK</sequence>
<evidence type="ECO:0000256" key="4">
    <source>
        <dbReference type="ARBA" id="ARBA00023242"/>
    </source>
</evidence>
<gene>
    <name evidence="7" type="ORF">RhiXN_10163</name>
</gene>
<dbReference type="GO" id="GO:0019843">
    <property type="term" value="F:rRNA binding"/>
    <property type="evidence" value="ECO:0007669"/>
    <property type="project" value="TreeGrafter"/>
</dbReference>
<dbReference type="AlphaFoldDB" id="A0A8H8P1K0"/>
<dbReference type="Pfam" id="PF09805">
    <property type="entry name" value="Nop25"/>
    <property type="match status" value="1"/>
</dbReference>